<keyword evidence="1" id="KW-1133">Transmembrane helix</keyword>
<feature type="transmembrane region" description="Helical" evidence="1">
    <location>
        <begin position="160"/>
        <end position="179"/>
    </location>
</feature>
<organism evidence="2 3">
    <name type="scientific">Cryptosporangium minutisporangium</name>
    <dbReference type="NCBI Taxonomy" id="113569"/>
    <lineage>
        <taxon>Bacteria</taxon>
        <taxon>Bacillati</taxon>
        <taxon>Actinomycetota</taxon>
        <taxon>Actinomycetes</taxon>
        <taxon>Cryptosporangiales</taxon>
        <taxon>Cryptosporangiaceae</taxon>
        <taxon>Cryptosporangium</taxon>
    </lineage>
</organism>
<evidence type="ECO:0000313" key="2">
    <source>
        <dbReference type="EMBL" id="GAA3389013.1"/>
    </source>
</evidence>
<feature type="transmembrane region" description="Helical" evidence="1">
    <location>
        <begin position="228"/>
        <end position="252"/>
    </location>
</feature>
<keyword evidence="1" id="KW-0812">Transmembrane</keyword>
<protein>
    <recommendedName>
        <fullName evidence="4">Peptide zinc metalloprotease protein</fullName>
    </recommendedName>
</protein>
<feature type="transmembrane region" description="Helical" evidence="1">
    <location>
        <begin position="191"/>
        <end position="208"/>
    </location>
</feature>
<evidence type="ECO:0000256" key="1">
    <source>
        <dbReference type="SAM" id="Phobius"/>
    </source>
</evidence>
<comment type="caution">
    <text evidence="2">The sequence shown here is derived from an EMBL/GenBank/DDBJ whole genome shotgun (WGS) entry which is preliminary data.</text>
</comment>
<evidence type="ECO:0000313" key="3">
    <source>
        <dbReference type="Proteomes" id="UP001501676"/>
    </source>
</evidence>
<feature type="transmembrane region" description="Helical" evidence="1">
    <location>
        <begin position="326"/>
        <end position="347"/>
    </location>
</feature>
<feature type="transmembrane region" description="Helical" evidence="1">
    <location>
        <begin position="133"/>
        <end position="154"/>
    </location>
</feature>
<name>A0ABP6SZ00_9ACTN</name>
<reference evidence="3" key="1">
    <citation type="journal article" date="2019" name="Int. J. Syst. Evol. Microbiol.">
        <title>The Global Catalogue of Microorganisms (GCM) 10K type strain sequencing project: providing services to taxonomists for standard genome sequencing and annotation.</title>
        <authorList>
            <consortium name="The Broad Institute Genomics Platform"/>
            <consortium name="The Broad Institute Genome Sequencing Center for Infectious Disease"/>
            <person name="Wu L."/>
            <person name="Ma J."/>
        </authorList>
    </citation>
    <scope>NUCLEOTIDE SEQUENCE [LARGE SCALE GENOMIC DNA]</scope>
    <source>
        <strain evidence="3">JCM 9458</strain>
    </source>
</reference>
<evidence type="ECO:0008006" key="4">
    <source>
        <dbReference type="Google" id="ProtNLM"/>
    </source>
</evidence>
<keyword evidence="1" id="KW-0472">Membrane</keyword>
<dbReference type="EMBL" id="BAAAYN010000023">
    <property type="protein sequence ID" value="GAA3389013.1"/>
    <property type="molecule type" value="Genomic_DNA"/>
</dbReference>
<dbReference type="Proteomes" id="UP001501676">
    <property type="component" value="Unassembled WGS sequence"/>
</dbReference>
<keyword evidence="3" id="KW-1185">Reference proteome</keyword>
<accession>A0ABP6SZ00</accession>
<dbReference type="InterPro" id="IPR008792">
    <property type="entry name" value="PQQD"/>
</dbReference>
<proteinExistence type="predicted"/>
<sequence>MTISAPALRQDLELLRGMDDLPLIFDPVSGRYHRISPSAERLIQLLDGRRTTDDLAELLASGPENVGSARRLLDPFLDNLETSGLLVGSAPPEASHRRRISRERLMPRFVVSRSLPRLLEPVTRVVAISAARWLGVVAAVLAVLGFAAGAWTISWSPERILHHGTAVLIAVVLQLGLILLHELSHALVAQYLRVPVRGLGVALLFYFLPVAYVDRTDAYRVRKRPGRIALALAGVVCDGIACGVTAIVAVVADGFVQNVAVALIGIQLTALLVNLNPLLPSDGYAALEASTGWIDVRGRSLALLGLTARRKPLPSYLANLPDWSKALHAAFGLFCFLYGCFLVVWVLSALWPVADLLIGVVL</sequence>
<feature type="transmembrane region" description="Helical" evidence="1">
    <location>
        <begin position="259"/>
        <end position="279"/>
    </location>
</feature>
<dbReference type="RefSeq" id="WP_345729422.1">
    <property type="nucleotide sequence ID" value="NZ_BAAAYN010000023.1"/>
</dbReference>
<dbReference type="Pfam" id="PF05402">
    <property type="entry name" value="PqqD"/>
    <property type="match status" value="1"/>
</dbReference>
<gene>
    <name evidence="2" type="ORF">GCM10020369_37510</name>
</gene>